<dbReference type="InterPro" id="IPR023393">
    <property type="entry name" value="START-like_dom_sf"/>
</dbReference>
<dbReference type="RefSeq" id="WP_184684800.1">
    <property type="nucleotide sequence ID" value="NZ_JACHJC010000001.1"/>
</dbReference>
<accession>A0ABR6MF46</accession>
<evidence type="ECO:0000256" key="1">
    <source>
        <dbReference type="ARBA" id="ARBA00006817"/>
    </source>
</evidence>
<dbReference type="Proteomes" id="UP000618986">
    <property type="component" value="Unassembled WGS sequence"/>
</dbReference>
<evidence type="ECO:0000313" key="4">
    <source>
        <dbReference type="EMBL" id="MBB5113241.1"/>
    </source>
</evidence>
<reference evidence="4 5" key="1">
    <citation type="submission" date="2020-08" db="EMBL/GenBank/DDBJ databases">
        <title>Sequencing the genomes of 1000 actinobacteria strains.</title>
        <authorList>
            <person name="Klenk H.-P."/>
        </authorList>
    </citation>
    <scope>NUCLEOTIDE SEQUENCE [LARGE SCALE GENOMIC DNA]</scope>
    <source>
        <strain evidence="4 5">DSM 43036</strain>
    </source>
</reference>
<comment type="caution">
    <text evidence="4">The sequence shown here is derived from an EMBL/GenBank/DDBJ whole genome shotgun (WGS) entry which is preliminary data.</text>
</comment>
<comment type="similarity">
    <text evidence="1">Belongs to the AHA1 family.</text>
</comment>
<dbReference type="Pfam" id="PF08327">
    <property type="entry name" value="AHSA1"/>
    <property type="match status" value="1"/>
</dbReference>
<organism evidence="4 5">
    <name type="scientific">Micromonospora echinospora</name>
    <name type="common">Micromonospora purpurea</name>
    <dbReference type="NCBI Taxonomy" id="1877"/>
    <lineage>
        <taxon>Bacteria</taxon>
        <taxon>Bacillati</taxon>
        <taxon>Actinomycetota</taxon>
        <taxon>Actinomycetes</taxon>
        <taxon>Micromonosporales</taxon>
        <taxon>Micromonosporaceae</taxon>
        <taxon>Micromonospora</taxon>
    </lineage>
</organism>
<evidence type="ECO:0000256" key="2">
    <source>
        <dbReference type="SAM" id="MobiDB-lite"/>
    </source>
</evidence>
<evidence type="ECO:0000259" key="3">
    <source>
        <dbReference type="Pfam" id="PF08327"/>
    </source>
</evidence>
<protein>
    <submittedName>
        <fullName evidence="4">Uncharacterized protein YndB with AHSA1/START domain</fullName>
    </submittedName>
</protein>
<feature type="domain" description="Activator of Hsp90 ATPase homologue 1/2-like C-terminal" evidence="3">
    <location>
        <begin position="36"/>
        <end position="143"/>
    </location>
</feature>
<gene>
    <name evidence="4" type="ORF">FHU28_003080</name>
</gene>
<dbReference type="GeneID" id="300293648"/>
<dbReference type="EMBL" id="JACHJC010000001">
    <property type="protein sequence ID" value="MBB5113241.1"/>
    <property type="molecule type" value="Genomic_DNA"/>
</dbReference>
<feature type="region of interest" description="Disordered" evidence="2">
    <location>
        <begin position="235"/>
        <end position="254"/>
    </location>
</feature>
<dbReference type="InterPro" id="IPR013538">
    <property type="entry name" value="ASHA1/2-like_C"/>
</dbReference>
<dbReference type="Gene3D" id="3.30.530.20">
    <property type="match status" value="1"/>
</dbReference>
<keyword evidence="5" id="KW-1185">Reference proteome</keyword>
<proteinExistence type="inferred from homology"/>
<name>A0ABR6MF46_MICEC</name>
<dbReference type="SUPFAM" id="SSF55961">
    <property type="entry name" value="Bet v1-like"/>
    <property type="match status" value="1"/>
</dbReference>
<sequence>MTDIAREIEGVHREIGQRRIAAGDARSVLLRRTYQASPEEVWAALTDPDRISRWFLPVTGELRPGGSFAFEGNVHGTVRRCEPTRLLALDWVIGDSPASEVELRLSGGTGRTVVELDHTALVDERFWAEFGPGATGVGWDLALLSLHLHLRGEAIVTADPEAGQHSPEFTRLAALSSRAWGTALATAGASPAEVTTAVEHTAALYAPPAKMFATRNWMRASRAAFLQHLVAAPDPRAEGSPVPAVAAGGSTDAD</sequence>
<evidence type="ECO:0000313" key="5">
    <source>
        <dbReference type="Proteomes" id="UP000618986"/>
    </source>
</evidence>